<name>A0ABW8Z479_9BURK</name>
<evidence type="ECO:0000256" key="7">
    <source>
        <dbReference type="SAM" id="SignalP"/>
    </source>
</evidence>
<dbReference type="Proteomes" id="UP001629214">
    <property type="component" value="Unassembled WGS sequence"/>
</dbReference>
<dbReference type="InterPro" id="IPR051406">
    <property type="entry name" value="PLD_domain"/>
</dbReference>
<evidence type="ECO:0000256" key="3">
    <source>
        <dbReference type="ARBA" id="ARBA00012027"/>
    </source>
</evidence>
<dbReference type="SUPFAM" id="SSF56024">
    <property type="entry name" value="Phospholipase D/nuclease"/>
    <property type="match status" value="1"/>
</dbReference>
<evidence type="ECO:0000313" key="9">
    <source>
        <dbReference type="EMBL" id="MFL9877839.1"/>
    </source>
</evidence>
<comment type="caution">
    <text evidence="9">The sequence shown here is derived from an EMBL/GenBank/DDBJ whole genome shotgun (WGS) entry which is preliminary data.</text>
</comment>
<sequence>MRAGIWPARRAIWLSLALLSVSAATQAFDSGGANGTQPMAAQGTLQVAFTPGDDIEGLITETLDKARKQVLMQAYILTSKPLTNALIAAHKRGVDVRVLVDADQLNKSGRERIADMQKAGIKVLQETKYKSAHNKVIVIDAGNADATVITGSYNFTWTAQNKNAENILVARKNPPLAAKYAANWMRHFQEAEAYQ</sequence>
<dbReference type="EC" id="3.1.4.4" evidence="3"/>
<keyword evidence="4" id="KW-0378">Hydrolase</keyword>
<dbReference type="PANTHER" id="PTHR43856">
    <property type="entry name" value="CARDIOLIPIN HYDROLASE"/>
    <property type="match status" value="1"/>
</dbReference>
<evidence type="ECO:0000256" key="5">
    <source>
        <dbReference type="ARBA" id="ARBA00022963"/>
    </source>
</evidence>
<dbReference type="InterPro" id="IPR001736">
    <property type="entry name" value="PLipase_D/transphosphatidylase"/>
</dbReference>
<protein>
    <recommendedName>
        <fullName evidence="3">phospholipase D</fullName>
        <ecNumber evidence="3">3.1.4.4</ecNumber>
    </recommendedName>
</protein>
<evidence type="ECO:0000256" key="2">
    <source>
        <dbReference type="ARBA" id="ARBA00008664"/>
    </source>
</evidence>
<feature type="domain" description="PLD phosphodiesterase" evidence="8">
    <location>
        <begin position="128"/>
        <end position="159"/>
    </location>
</feature>
<dbReference type="RefSeq" id="WP_408166371.1">
    <property type="nucleotide sequence ID" value="NZ_JAQQFR010000003.1"/>
</dbReference>
<keyword evidence="7" id="KW-0732">Signal</keyword>
<organism evidence="9 10">
    <name type="scientific">Herbaspirillum rhizosphaerae</name>
    <dbReference type="NCBI Taxonomy" id="346179"/>
    <lineage>
        <taxon>Bacteria</taxon>
        <taxon>Pseudomonadati</taxon>
        <taxon>Pseudomonadota</taxon>
        <taxon>Betaproteobacteria</taxon>
        <taxon>Burkholderiales</taxon>
        <taxon>Oxalobacteraceae</taxon>
        <taxon>Herbaspirillum</taxon>
    </lineage>
</organism>
<accession>A0ABW8Z479</accession>
<dbReference type="PANTHER" id="PTHR43856:SF1">
    <property type="entry name" value="MITOCHONDRIAL CARDIOLIPIN HYDROLASE"/>
    <property type="match status" value="1"/>
</dbReference>
<dbReference type="PROSITE" id="PS50035">
    <property type="entry name" value="PLD"/>
    <property type="match status" value="1"/>
</dbReference>
<dbReference type="EMBL" id="JAQQFR010000003">
    <property type="protein sequence ID" value="MFL9877839.1"/>
    <property type="molecule type" value="Genomic_DNA"/>
</dbReference>
<evidence type="ECO:0000256" key="1">
    <source>
        <dbReference type="ARBA" id="ARBA00000798"/>
    </source>
</evidence>
<evidence type="ECO:0000256" key="6">
    <source>
        <dbReference type="ARBA" id="ARBA00023098"/>
    </source>
</evidence>
<keyword evidence="10" id="KW-1185">Reference proteome</keyword>
<dbReference type="Gene3D" id="3.30.870.10">
    <property type="entry name" value="Endonuclease Chain A"/>
    <property type="match status" value="1"/>
</dbReference>
<comment type="catalytic activity">
    <reaction evidence="1">
        <text>a 1,2-diacyl-sn-glycero-3-phosphocholine + H2O = a 1,2-diacyl-sn-glycero-3-phosphate + choline + H(+)</text>
        <dbReference type="Rhea" id="RHEA:14445"/>
        <dbReference type="ChEBI" id="CHEBI:15354"/>
        <dbReference type="ChEBI" id="CHEBI:15377"/>
        <dbReference type="ChEBI" id="CHEBI:15378"/>
        <dbReference type="ChEBI" id="CHEBI:57643"/>
        <dbReference type="ChEBI" id="CHEBI:58608"/>
        <dbReference type="EC" id="3.1.4.4"/>
    </reaction>
</comment>
<gene>
    <name evidence="9" type="ORF">PQR63_05590</name>
</gene>
<keyword evidence="5" id="KW-0442">Lipid degradation</keyword>
<feature type="signal peptide" evidence="7">
    <location>
        <begin position="1"/>
        <end position="27"/>
    </location>
</feature>
<reference evidence="9 10" key="1">
    <citation type="journal article" date="2024" name="Chem. Sci.">
        <title>Discovery of megapolipeptins by genome mining of a Burkholderiales bacteria collection.</title>
        <authorList>
            <person name="Paulo B.S."/>
            <person name="Recchia M.J.J."/>
            <person name="Lee S."/>
            <person name="Fergusson C.H."/>
            <person name="Romanowski S.B."/>
            <person name="Hernandez A."/>
            <person name="Krull N."/>
            <person name="Liu D.Y."/>
            <person name="Cavanagh H."/>
            <person name="Bos A."/>
            <person name="Gray C.A."/>
            <person name="Murphy B.T."/>
            <person name="Linington R.G."/>
            <person name="Eustaquio A.S."/>
        </authorList>
    </citation>
    <scope>NUCLEOTIDE SEQUENCE [LARGE SCALE GENOMIC DNA]</scope>
    <source>
        <strain evidence="9 10">RL21-008-BIB-B</strain>
    </source>
</reference>
<dbReference type="CDD" id="cd09170">
    <property type="entry name" value="PLDc_Nuc"/>
    <property type="match status" value="1"/>
</dbReference>
<comment type="similarity">
    <text evidence="2">Belongs to the phospholipase D family.</text>
</comment>
<proteinExistence type="inferred from homology"/>
<dbReference type="InterPro" id="IPR025202">
    <property type="entry name" value="PLD-like_dom"/>
</dbReference>
<evidence type="ECO:0000256" key="4">
    <source>
        <dbReference type="ARBA" id="ARBA00022801"/>
    </source>
</evidence>
<feature type="chain" id="PRO_5046245551" description="phospholipase D" evidence="7">
    <location>
        <begin position="28"/>
        <end position="195"/>
    </location>
</feature>
<dbReference type="Pfam" id="PF13091">
    <property type="entry name" value="PLDc_2"/>
    <property type="match status" value="1"/>
</dbReference>
<keyword evidence="6" id="KW-0443">Lipid metabolism</keyword>
<evidence type="ECO:0000313" key="10">
    <source>
        <dbReference type="Proteomes" id="UP001629214"/>
    </source>
</evidence>
<evidence type="ECO:0000259" key="8">
    <source>
        <dbReference type="PROSITE" id="PS50035"/>
    </source>
</evidence>